<keyword evidence="2" id="KW-1185">Reference proteome</keyword>
<accession>A0A7W9UUS9</accession>
<sequence>MTTQYAPAPGRDGFRIQQIADRFEVYSPRGEFLGEYLVRAAAENRVALLVEHARQSSRTVR</sequence>
<dbReference type="EMBL" id="JACHJK010000020">
    <property type="protein sequence ID" value="MBB5931968.1"/>
    <property type="molecule type" value="Genomic_DNA"/>
</dbReference>
<proteinExistence type="predicted"/>
<organism evidence="1 2">
    <name type="scientific">Streptomyces echinatus</name>
    <dbReference type="NCBI Taxonomy" id="67293"/>
    <lineage>
        <taxon>Bacteria</taxon>
        <taxon>Bacillati</taxon>
        <taxon>Actinomycetota</taxon>
        <taxon>Actinomycetes</taxon>
        <taxon>Kitasatosporales</taxon>
        <taxon>Streptomycetaceae</taxon>
        <taxon>Streptomyces</taxon>
    </lineage>
</organism>
<comment type="caution">
    <text evidence="1">The sequence shown here is derived from an EMBL/GenBank/DDBJ whole genome shotgun (WGS) entry which is preliminary data.</text>
</comment>
<gene>
    <name evidence="1" type="ORF">FHS34_007477</name>
</gene>
<dbReference type="Proteomes" id="UP000585836">
    <property type="component" value="Unassembled WGS sequence"/>
</dbReference>
<dbReference type="RefSeq" id="WP_184973869.1">
    <property type="nucleotide sequence ID" value="NZ_BAAAWF010000023.1"/>
</dbReference>
<evidence type="ECO:0000313" key="2">
    <source>
        <dbReference type="Proteomes" id="UP000585836"/>
    </source>
</evidence>
<reference evidence="1 2" key="1">
    <citation type="submission" date="2020-08" db="EMBL/GenBank/DDBJ databases">
        <title>Genomic Encyclopedia of Type Strains, Phase III (KMG-III): the genomes of soil and plant-associated and newly described type strains.</title>
        <authorList>
            <person name="Whitman W."/>
        </authorList>
    </citation>
    <scope>NUCLEOTIDE SEQUENCE [LARGE SCALE GENOMIC DNA]</scope>
    <source>
        <strain evidence="1 2">CECT 3313</strain>
    </source>
</reference>
<name>A0A7W9UUS9_9ACTN</name>
<evidence type="ECO:0000313" key="1">
    <source>
        <dbReference type="EMBL" id="MBB5931968.1"/>
    </source>
</evidence>
<dbReference type="AlphaFoldDB" id="A0A7W9UUS9"/>
<protein>
    <submittedName>
        <fullName evidence="1">Uncharacterized protein</fullName>
    </submittedName>
</protein>